<comment type="caution">
    <text evidence="1">The sequence shown here is derived from an EMBL/GenBank/DDBJ whole genome shotgun (WGS) entry which is preliminary data.</text>
</comment>
<proteinExistence type="predicted"/>
<reference evidence="1 2" key="1">
    <citation type="submission" date="2018-10" db="EMBL/GenBank/DDBJ databases">
        <title>Genome-centric metagenomics revealed C2 chemical producing, CO utilizing Clostridium with novel acetogenic gene cluster.</title>
        <authorList>
            <person name="Kang H."/>
            <person name="Park B."/>
            <person name="Choi I.G."/>
            <person name="Chang I.S."/>
        </authorList>
    </citation>
    <scope>NUCLEOTIDE SEQUENCE [LARGE SCALE GENOMIC DNA]</scope>
    <source>
        <strain evidence="1 2">H21-9</strain>
    </source>
</reference>
<dbReference type="SUPFAM" id="SSF55874">
    <property type="entry name" value="ATPase domain of HSP90 chaperone/DNA topoisomerase II/histidine kinase"/>
    <property type="match status" value="1"/>
</dbReference>
<dbReference type="RefSeq" id="WP_122060102.1">
    <property type="nucleotide sequence ID" value="NZ_RFAQ01000109.1"/>
</dbReference>
<dbReference type="AlphaFoldDB" id="A0A3M0S3F0"/>
<evidence type="ECO:0000313" key="2">
    <source>
        <dbReference type="Proteomes" id="UP000277999"/>
    </source>
</evidence>
<dbReference type="NCBIfam" id="NF047352">
    <property type="entry name" value="P_loop_sacsin"/>
    <property type="match status" value="1"/>
</dbReference>
<protein>
    <recommendedName>
        <fullName evidence="3">ATP-binding protein</fullName>
    </recommendedName>
</protein>
<dbReference type="InterPro" id="IPR052957">
    <property type="entry name" value="Auxin_embryo_med"/>
</dbReference>
<sequence length="1188" mass="137122">MGKIDYKAIREYNKKMYLGFILDPEKHEALLAGHYSESNHFIYELLQNAEDAGAAKVIFEYYVDKLIFYHDGKPFDQADVKGVASLLMGTKNRESAQTIGKFGMGFKSVYKYTRQPIIYSDDEAFRIGNYLLPIELEEKWNWHKEKSMLSYTLNSGDVVIPFDGSKHLTKFIIPFSEEGNKGRPKEVLQKLESLDLEILLFLSHIKKLFWIDKKSGKHAMITIEGNKQDKNLKTCRIEGTDYGKNEKIANYLKFTKKFNHPKMSDAEVSIAYRLNNRFNNINEMSGTNIWVYFPTRDITELPFLIHGSFETAVSREKLMAPSEFNSDLFDKMGDLICESLLELRKRKLITQMFLRKVIIASFKDEAENHTIPGLREKITKVFLNENLLPDKNGNYKHTDEVSIAVPFGIADFFDKPIFEESFKGINGFVAFNNERESNFTDYYLWLKDDLHLNVFNLESWANMLSNIKTQSVNTEKSEFKDLKEFYAFVSDNRESIYNTNLKFIRSGLYERTIRDCLGEAWKYLRQAPIILNANDELIPAYHKDLANIYLNSSSEYKSVIASAIVNAKIAREFMPVLTDGFNIIGFNNYQYIREKVIKKYTKIENTVDFDNPGDYKEEYIEDIQQILKLINDTHDADQIANLVNDAYIIKVTTDDGSDEFCKPNNVYVDTSREGIDLTIYYAQIPKKDDEEDATAEEFEVYYLDTEFYNSQGISIKKLEQLGLITTPVVEGIRYGGGQGYEYWTALGEYCPKIDVDGLKTNLIYIENNPDDELAKKKSGEILKLLLGISDKLSGTVRRRKTNPYEEFEESSVLNSIKSYEWLYNKDGETCSIVGMSKYDLNTSIYGELIRDKEAYKRLGFIETQADNRADTFDMVYSLDKRDKSILLRQLARELGIQVTDPDKCEDDLSENEEDGVFDQNAWISTDFPTRKVRNLDSLVEHVRQQFFCADPVTYKKVLRQIRVSKNHKAVRAYAIGMYTNDGDIKICQMCKQSTEQAEVTAIANYGIELDQLNLCLCPNCAAKYKMMRDANRENFKNNMKYAIRTLDICEESNEYEIELNSENSLYFTQIHIAEIQAIFDLLDEYGLPNDEKEHEGKELSGTLNNSNTHSRRDLLYDEDEIAIEAKDNERIHTVVDGNFIVYKKIGTGECKETTVNSKVYPLQKAFIGKNKGDIVSLNGQEYEIINIM</sequence>
<name>A0A3M0S3F0_9CLOT</name>
<dbReference type="InterPro" id="IPR036890">
    <property type="entry name" value="HATPase_C_sf"/>
</dbReference>
<dbReference type="EMBL" id="RFAQ01000109">
    <property type="protein sequence ID" value="RMC93036.1"/>
    <property type="molecule type" value="Genomic_DNA"/>
</dbReference>
<organism evidence="1 2">
    <name type="scientific">Clostridium autoethanogenum</name>
    <dbReference type="NCBI Taxonomy" id="84023"/>
    <lineage>
        <taxon>Bacteria</taxon>
        <taxon>Bacillati</taxon>
        <taxon>Bacillota</taxon>
        <taxon>Clostridia</taxon>
        <taxon>Eubacteriales</taxon>
        <taxon>Clostridiaceae</taxon>
        <taxon>Clostridium</taxon>
    </lineage>
</organism>
<gene>
    <name evidence="1" type="ORF">D9O40_18330</name>
</gene>
<dbReference type="Gene3D" id="3.30.565.10">
    <property type="entry name" value="Histidine kinase-like ATPase, C-terminal domain"/>
    <property type="match status" value="1"/>
</dbReference>
<dbReference type="PANTHER" id="PTHR32387">
    <property type="entry name" value="WU:FJ29H11"/>
    <property type="match status" value="1"/>
</dbReference>
<evidence type="ECO:0000313" key="1">
    <source>
        <dbReference type="EMBL" id="RMC93036.1"/>
    </source>
</evidence>
<dbReference type="Proteomes" id="UP000277999">
    <property type="component" value="Unassembled WGS sequence"/>
</dbReference>
<dbReference type="PANTHER" id="PTHR32387:SF0">
    <property type="entry name" value="PROTEIN NO VEIN"/>
    <property type="match status" value="1"/>
</dbReference>
<accession>A0A3M0S3F0</accession>
<evidence type="ECO:0008006" key="3">
    <source>
        <dbReference type="Google" id="ProtNLM"/>
    </source>
</evidence>